<dbReference type="EMBL" id="BAABFL010000350">
    <property type="protein sequence ID" value="GAA4650016.1"/>
    <property type="molecule type" value="Genomic_DNA"/>
</dbReference>
<sequence>MSVQIQAEEQRYSRQQIRDLATELLINVGVREQFPTPLEEIIHYLGYTIEEFEPDDDTDRVSGAVNHRQQIIYINHQDAPRRQMFTLAHEIGHVFLHREQEANHIDYRDGAMTPREQEANHFAAELLMPENHFRHTWMTWEGEPELVAATYGVSAEAVRVRADILKLT</sequence>
<name>A0ABP8V424_9GAMM</name>
<dbReference type="InterPro" id="IPR052345">
    <property type="entry name" value="Rad_response_metalloprotease"/>
</dbReference>
<proteinExistence type="predicted"/>
<dbReference type="Gene3D" id="1.10.10.2910">
    <property type="match status" value="1"/>
</dbReference>
<dbReference type="RefSeq" id="WP_345196086.1">
    <property type="nucleotide sequence ID" value="NZ_BAABFL010000350.1"/>
</dbReference>
<evidence type="ECO:0000313" key="3">
    <source>
        <dbReference type="Proteomes" id="UP001500604"/>
    </source>
</evidence>
<dbReference type="Proteomes" id="UP001500604">
    <property type="component" value="Unassembled WGS sequence"/>
</dbReference>
<reference evidence="3" key="1">
    <citation type="journal article" date="2019" name="Int. J. Syst. Evol. Microbiol.">
        <title>The Global Catalogue of Microorganisms (GCM) 10K type strain sequencing project: providing services to taxonomists for standard genome sequencing and annotation.</title>
        <authorList>
            <consortium name="The Broad Institute Genomics Platform"/>
            <consortium name="The Broad Institute Genome Sequencing Center for Infectious Disease"/>
            <person name="Wu L."/>
            <person name="Ma J."/>
        </authorList>
    </citation>
    <scope>NUCLEOTIDE SEQUENCE [LARGE SCALE GENOMIC DNA]</scope>
    <source>
        <strain evidence="3">JCM 17805</strain>
    </source>
</reference>
<dbReference type="PANTHER" id="PTHR43236:SF2">
    <property type="entry name" value="BLL0069 PROTEIN"/>
    <property type="match status" value="1"/>
</dbReference>
<dbReference type="Pfam" id="PF06114">
    <property type="entry name" value="Peptidase_M78"/>
    <property type="match status" value="1"/>
</dbReference>
<feature type="domain" description="IrrE N-terminal-like" evidence="1">
    <location>
        <begin position="60"/>
        <end position="162"/>
    </location>
</feature>
<dbReference type="InterPro" id="IPR010359">
    <property type="entry name" value="IrrE_HExxH"/>
</dbReference>
<protein>
    <recommendedName>
        <fullName evidence="1">IrrE N-terminal-like domain-containing protein</fullName>
    </recommendedName>
</protein>
<evidence type="ECO:0000313" key="2">
    <source>
        <dbReference type="EMBL" id="GAA4650016.1"/>
    </source>
</evidence>
<evidence type="ECO:0000259" key="1">
    <source>
        <dbReference type="Pfam" id="PF06114"/>
    </source>
</evidence>
<keyword evidence="3" id="KW-1185">Reference proteome</keyword>
<organism evidence="2 3">
    <name type="scientific">Kistimonas scapharcae</name>
    <dbReference type="NCBI Taxonomy" id="1036133"/>
    <lineage>
        <taxon>Bacteria</taxon>
        <taxon>Pseudomonadati</taxon>
        <taxon>Pseudomonadota</taxon>
        <taxon>Gammaproteobacteria</taxon>
        <taxon>Oceanospirillales</taxon>
        <taxon>Endozoicomonadaceae</taxon>
        <taxon>Kistimonas</taxon>
    </lineage>
</organism>
<comment type="caution">
    <text evidence="2">The sequence shown here is derived from an EMBL/GenBank/DDBJ whole genome shotgun (WGS) entry which is preliminary data.</text>
</comment>
<gene>
    <name evidence="2" type="ORF">GCM10023116_22990</name>
</gene>
<accession>A0ABP8V424</accession>
<dbReference type="PANTHER" id="PTHR43236">
    <property type="entry name" value="ANTITOXIN HIGA1"/>
    <property type="match status" value="1"/>
</dbReference>